<feature type="transmembrane region" description="Helical" evidence="6">
    <location>
        <begin position="44"/>
        <end position="62"/>
    </location>
</feature>
<evidence type="ECO:0000313" key="7">
    <source>
        <dbReference type="EMBL" id="KAG7367675.1"/>
    </source>
</evidence>
<keyword evidence="3 6" id="KW-1133">Transmembrane helix</keyword>
<feature type="transmembrane region" description="Helical" evidence="6">
    <location>
        <begin position="12"/>
        <end position="37"/>
    </location>
</feature>
<dbReference type="GO" id="GO:0016020">
    <property type="term" value="C:membrane"/>
    <property type="evidence" value="ECO:0007669"/>
    <property type="project" value="UniProtKB-SubCell"/>
</dbReference>
<organism evidence="7 8">
    <name type="scientific">Nitzschia inconspicua</name>
    <dbReference type="NCBI Taxonomy" id="303405"/>
    <lineage>
        <taxon>Eukaryota</taxon>
        <taxon>Sar</taxon>
        <taxon>Stramenopiles</taxon>
        <taxon>Ochrophyta</taxon>
        <taxon>Bacillariophyta</taxon>
        <taxon>Bacillariophyceae</taxon>
        <taxon>Bacillariophycidae</taxon>
        <taxon>Bacillariales</taxon>
        <taxon>Bacillariaceae</taxon>
        <taxon>Nitzschia</taxon>
    </lineage>
</organism>
<reference evidence="7" key="1">
    <citation type="journal article" date="2021" name="Sci. Rep.">
        <title>Diploid genomic architecture of Nitzschia inconspicua, an elite biomass production diatom.</title>
        <authorList>
            <person name="Oliver A."/>
            <person name="Podell S."/>
            <person name="Pinowska A."/>
            <person name="Traller J.C."/>
            <person name="Smith S.R."/>
            <person name="McClure R."/>
            <person name="Beliaev A."/>
            <person name="Bohutskyi P."/>
            <person name="Hill E.A."/>
            <person name="Rabines A."/>
            <person name="Zheng H."/>
            <person name="Allen L.Z."/>
            <person name="Kuo A."/>
            <person name="Grigoriev I.V."/>
            <person name="Allen A.E."/>
            <person name="Hazlebeck D."/>
            <person name="Allen E.E."/>
        </authorList>
    </citation>
    <scope>NUCLEOTIDE SEQUENCE</scope>
    <source>
        <strain evidence="7">Hildebrandi</strain>
    </source>
</reference>
<feature type="region of interest" description="Disordered" evidence="5">
    <location>
        <begin position="156"/>
        <end position="255"/>
    </location>
</feature>
<evidence type="ECO:0000313" key="8">
    <source>
        <dbReference type="Proteomes" id="UP000693970"/>
    </source>
</evidence>
<feature type="transmembrane region" description="Helical" evidence="6">
    <location>
        <begin position="327"/>
        <end position="353"/>
    </location>
</feature>
<keyword evidence="8" id="KW-1185">Reference proteome</keyword>
<feature type="transmembrane region" description="Helical" evidence="6">
    <location>
        <begin position="359"/>
        <end position="378"/>
    </location>
</feature>
<dbReference type="OrthoDB" id="262547at2759"/>
<comment type="subcellular location">
    <subcellularLocation>
        <location evidence="1">Membrane</location>
        <topology evidence="1">Multi-pass membrane protein</topology>
    </subcellularLocation>
</comment>
<evidence type="ECO:0000256" key="3">
    <source>
        <dbReference type="ARBA" id="ARBA00022989"/>
    </source>
</evidence>
<feature type="transmembrane region" description="Helical" evidence="6">
    <location>
        <begin position="390"/>
        <end position="410"/>
    </location>
</feature>
<evidence type="ECO:0000256" key="6">
    <source>
        <dbReference type="SAM" id="Phobius"/>
    </source>
</evidence>
<dbReference type="InterPro" id="IPR003689">
    <property type="entry name" value="ZIP"/>
</dbReference>
<name>A0A9K3Q240_9STRA</name>
<dbReference type="PANTHER" id="PTHR11040">
    <property type="entry name" value="ZINC/IRON TRANSPORTER"/>
    <property type="match status" value="1"/>
</dbReference>
<feature type="compositionally biased region" description="Acidic residues" evidence="5">
    <location>
        <begin position="156"/>
        <end position="172"/>
    </location>
</feature>
<dbReference type="Proteomes" id="UP000693970">
    <property type="component" value="Unassembled WGS sequence"/>
</dbReference>
<comment type="caution">
    <text evidence="7">The sequence shown here is derived from an EMBL/GenBank/DDBJ whole genome shotgun (WGS) entry which is preliminary data.</text>
</comment>
<feature type="compositionally biased region" description="Basic and acidic residues" evidence="5">
    <location>
        <begin position="193"/>
        <end position="205"/>
    </location>
</feature>
<protein>
    <submittedName>
        <fullName evidence="7">ZIP zinc transporter</fullName>
    </submittedName>
</protein>
<keyword evidence="4 6" id="KW-0472">Membrane</keyword>
<reference evidence="7" key="2">
    <citation type="submission" date="2021-04" db="EMBL/GenBank/DDBJ databases">
        <authorList>
            <person name="Podell S."/>
        </authorList>
    </citation>
    <scope>NUCLEOTIDE SEQUENCE</scope>
    <source>
        <strain evidence="7">Hildebrandi</strain>
    </source>
</reference>
<evidence type="ECO:0000256" key="1">
    <source>
        <dbReference type="ARBA" id="ARBA00004141"/>
    </source>
</evidence>
<feature type="transmembrane region" description="Helical" evidence="6">
    <location>
        <begin position="295"/>
        <end position="320"/>
    </location>
</feature>
<sequence>MTSSSRNENAGAAFGLVLAASASTSLGAAVVFFLKLVKMANRRVLAMTLGFSAGVMTFVSFAEIFGKATNSFIDDGHDENRAYIYATCCFFVGVLFMMLLNVAVHTLFGGRDHHHEKHHDGRFDPVNQLETAQRMADVLEQEEQQSHDHAQELDELESDTDDYNNDDDDNDDNVIPVRQNNSQKNNRMDEDEARSSDDYYNKNESQDSSCTSAPPGERPKADECDIAAMQQLEHIKPKQDDKTEATNSDMFDENSETNNKKLERMGLNTAIALGLHNFPEGLATFVAALEDPAVGAVLAVAIAIHNIPEGLCVALPVYYATGNRCKAFLWGAISGASDIVAALLGWLILVNVIGDTTYAIFFGLVSGMMVIISMKELLPMAHHYDPKDTVVTYSFIAGMALMAFSLIMFLI</sequence>
<dbReference type="Pfam" id="PF02535">
    <property type="entry name" value="Zip"/>
    <property type="match status" value="1"/>
</dbReference>
<gene>
    <name evidence="7" type="ORF">IV203_030346</name>
</gene>
<dbReference type="AlphaFoldDB" id="A0A9K3Q240"/>
<evidence type="ECO:0000256" key="4">
    <source>
        <dbReference type="ARBA" id="ARBA00023136"/>
    </source>
</evidence>
<accession>A0A9K3Q240</accession>
<feature type="compositionally biased region" description="Basic and acidic residues" evidence="5">
    <location>
        <begin position="233"/>
        <end position="244"/>
    </location>
</feature>
<proteinExistence type="predicted"/>
<evidence type="ECO:0000256" key="5">
    <source>
        <dbReference type="SAM" id="MobiDB-lite"/>
    </source>
</evidence>
<dbReference type="EMBL" id="JAGRRH010000007">
    <property type="protein sequence ID" value="KAG7367675.1"/>
    <property type="molecule type" value="Genomic_DNA"/>
</dbReference>
<evidence type="ECO:0000256" key="2">
    <source>
        <dbReference type="ARBA" id="ARBA00022692"/>
    </source>
</evidence>
<dbReference type="GO" id="GO:0005385">
    <property type="term" value="F:zinc ion transmembrane transporter activity"/>
    <property type="evidence" value="ECO:0007669"/>
    <property type="project" value="TreeGrafter"/>
</dbReference>
<keyword evidence="2 6" id="KW-0812">Transmembrane</keyword>
<feature type="transmembrane region" description="Helical" evidence="6">
    <location>
        <begin position="82"/>
        <end position="108"/>
    </location>
</feature>
<dbReference type="PANTHER" id="PTHR11040:SF205">
    <property type="entry name" value="ZINC TRANSPORTER ZUPT"/>
    <property type="match status" value="1"/>
</dbReference>